<keyword evidence="3" id="KW-1185">Reference proteome</keyword>
<organism evidence="2 3">
    <name type="scientific">Trametes pubescens</name>
    <name type="common">White-rot fungus</name>
    <dbReference type="NCBI Taxonomy" id="154538"/>
    <lineage>
        <taxon>Eukaryota</taxon>
        <taxon>Fungi</taxon>
        <taxon>Dikarya</taxon>
        <taxon>Basidiomycota</taxon>
        <taxon>Agaricomycotina</taxon>
        <taxon>Agaricomycetes</taxon>
        <taxon>Polyporales</taxon>
        <taxon>Polyporaceae</taxon>
        <taxon>Trametes</taxon>
    </lineage>
</organism>
<dbReference type="OMA" id="WANIVAN"/>
<dbReference type="AlphaFoldDB" id="A0A1M2V8H8"/>
<dbReference type="OrthoDB" id="2758621at2759"/>
<sequence>MEGIDDLDPSTSGSGKRLNEDEDNLEGKAITRKRAKTVPDVSPETAHPKPTESSEFYYADGNIIDIVEDVEFCLHLSRRMKHCTLFSHLWELATDGPSTGEARHTLEGISAADFTEFLRVFENPLYVRNFMLRMADKIGCKTVLDVAKRRLCEHWPLTVPQRTNFMKKGLSNSIAIIELARQFNIPEILKRAHYEILRSYSFWANIVANRDSVKLADTDLLTLYHARHVLQQEWRTLLLTPPVPKDLCLSSKGCVYTESATRSEKWRSQVIDHLEDKAVDPIRYI</sequence>
<evidence type="ECO:0000256" key="1">
    <source>
        <dbReference type="SAM" id="MobiDB-lite"/>
    </source>
</evidence>
<evidence type="ECO:0008006" key="4">
    <source>
        <dbReference type="Google" id="ProtNLM"/>
    </source>
</evidence>
<feature type="region of interest" description="Disordered" evidence="1">
    <location>
        <begin position="1"/>
        <end position="53"/>
    </location>
</feature>
<gene>
    <name evidence="2" type="ORF">TRAPUB_5470</name>
</gene>
<dbReference type="Proteomes" id="UP000184267">
    <property type="component" value="Unassembled WGS sequence"/>
</dbReference>
<dbReference type="STRING" id="154538.A0A1M2V8H8"/>
<reference evidence="2 3" key="1">
    <citation type="submission" date="2016-10" db="EMBL/GenBank/DDBJ databases">
        <title>Genome sequence of the basidiomycete white-rot fungus Trametes pubescens.</title>
        <authorList>
            <person name="Makela M.R."/>
            <person name="Granchi Z."/>
            <person name="Peng M."/>
            <person name="De Vries R.P."/>
            <person name="Grigoriev I."/>
            <person name="Riley R."/>
            <person name="Hilden K."/>
        </authorList>
    </citation>
    <scope>NUCLEOTIDE SEQUENCE [LARGE SCALE GENOMIC DNA]</scope>
    <source>
        <strain evidence="2 3">FBCC735</strain>
    </source>
</reference>
<dbReference type="EMBL" id="MNAD01001591">
    <property type="protein sequence ID" value="OJT03847.1"/>
    <property type="molecule type" value="Genomic_DNA"/>
</dbReference>
<name>A0A1M2V8H8_TRAPU</name>
<comment type="caution">
    <text evidence="2">The sequence shown here is derived from an EMBL/GenBank/DDBJ whole genome shotgun (WGS) entry which is preliminary data.</text>
</comment>
<evidence type="ECO:0000313" key="2">
    <source>
        <dbReference type="EMBL" id="OJT03847.1"/>
    </source>
</evidence>
<accession>A0A1M2V8H8</accession>
<evidence type="ECO:0000313" key="3">
    <source>
        <dbReference type="Proteomes" id="UP000184267"/>
    </source>
</evidence>
<proteinExistence type="predicted"/>
<protein>
    <recommendedName>
        <fullName evidence="4">BTB domain-containing protein</fullName>
    </recommendedName>
</protein>